<protein>
    <submittedName>
        <fullName evidence="2">PepSY-associated TM helix domain-containing protein</fullName>
    </submittedName>
</protein>
<dbReference type="Proteomes" id="UP001302477">
    <property type="component" value="Chromosome"/>
</dbReference>
<dbReference type="RefSeq" id="WP_318953748.1">
    <property type="nucleotide sequence ID" value="NZ_CP137555.1"/>
</dbReference>
<dbReference type="InterPro" id="IPR032307">
    <property type="entry name" value="PepSY_TM-like_2"/>
</dbReference>
<keyword evidence="1" id="KW-1133">Transmembrane helix</keyword>
<keyword evidence="3" id="KW-1185">Reference proteome</keyword>
<gene>
    <name evidence="2" type="ORF">R5R33_16235</name>
</gene>
<keyword evidence="1" id="KW-0812">Transmembrane</keyword>
<dbReference type="KEGG" id="mpaf:R5R33_16235"/>
<sequence length="199" mass="22467">MAISLGSARQWHWISSAVCLVGMLLFAITGITLNHAAEIPARPQVITHELSVPAELLDTWSDSESDTMQLPASLLQWLASEYRIYVPRDHRGEWDGSEYYLAMPRPGGDAWLSLDRDSGDLTFESTDRGWIAYFNDLHKGRDTGGVWRWFLDIFAVACVVFCLTGFWLLWTQSSRRISTWPVTALGVLIPLVIALVFIH</sequence>
<dbReference type="EMBL" id="CP137555">
    <property type="protein sequence ID" value="WOX05274.1"/>
    <property type="molecule type" value="Genomic_DNA"/>
</dbReference>
<reference evidence="2 3" key="1">
    <citation type="submission" date="2023-10" db="EMBL/GenBank/DDBJ databases">
        <title>Description of Microbulbifer bruguierae sp. nov., isolated from the sediments of mangrove plant Bruguiera sexangula and comparative genomic analyses of the genus Microbulbifer.</title>
        <authorList>
            <person name="Long M."/>
        </authorList>
    </citation>
    <scope>NUCLEOTIDE SEQUENCE [LARGE SCALE GENOMIC DNA]</scope>
    <source>
        <strain evidence="2 3">SPO729</strain>
    </source>
</reference>
<organism evidence="2 3">
    <name type="scientific">Microbulbifer pacificus</name>
    <dbReference type="NCBI Taxonomy" id="407164"/>
    <lineage>
        <taxon>Bacteria</taxon>
        <taxon>Pseudomonadati</taxon>
        <taxon>Pseudomonadota</taxon>
        <taxon>Gammaproteobacteria</taxon>
        <taxon>Cellvibrionales</taxon>
        <taxon>Microbulbiferaceae</taxon>
        <taxon>Microbulbifer</taxon>
    </lineage>
</organism>
<evidence type="ECO:0000313" key="3">
    <source>
        <dbReference type="Proteomes" id="UP001302477"/>
    </source>
</evidence>
<dbReference type="Pfam" id="PF16357">
    <property type="entry name" value="PepSY_TM_like_2"/>
    <property type="match status" value="1"/>
</dbReference>
<dbReference type="AlphaFoldDB" id="A0AAU0MXP5"/>
<accession>A0AAU0MXP5</accession>
<keyword evidence="1" id="KW-0472">Membrane</keyword>
<dbReference type="PANTHER" id="PTHR40115">
    <property type="entry name" value="INNER MEMBRANE PROTEIN WITH PEPSY TM HELIX"/>
    <property type="match status" value="1"/>
</dbReference>
<feature type="transmembrane region" description="Helical" evidence="1">
    <location>
        <begin position="149"/>
        <end position="171"/>
    </location>
</feature>
<name>A0AAU0MXP5_9GAMM</name>
<dbReference type="PANTHER" id="PTHR40115:SF1">
    <property type="entry name" value="INNER MEMBRANE PROTEIN WITH PEPSY TM HELIX"/>
    <property type="match status" value="1"/>
</dbReference>
<evidence type="ECO:0000256" key="1">
    <source>
        <dbReference type="SAM" id="Phobius"/>
    </source>
</evidence>
<feature type="transmembrane region" description="Helical" evidence="1">
    <location>
        <begin position="177"/>
        <end position="198"/>
    </location>
</feature>
<feature type="transmembrane region" description="Helical" evidence="1">
    <location>
        <begin position="12"/>
        <end position="33"/>
    </location>
</feature>
<proteinExistence type="predicted"/>
<evidence type="ECO:0000313" key="2">
    <source>
        <dbReference type="EMBL" id="WOX05274.1"/>
    </source>
</evidence>